<accession>A0ACC2GYR8</accession>
<proteinExistence type="predicted"/>
<organism evidence="1 2">
    <name type="scientific">Dallia pectoralis</name>
    <name type="common">Alaska blackfish</name>
    <dbReference type="NCBI Taxonomy" id="75939"/>
    <lineage>
        <taxon>Eukaryota</taxon>
        <taxon>Metazoa</taxon>
        <taxon>Chordata</taxon>
        <taxon>Craniata</taxon>
        <taxon>Vertebrata</taxon>
        <taxon>Euteleostomi</taxon>
        <taxon>Actinopterygii</taxon>
        <taxon>Neopterygii</taxon>
        <taxon>Teleostei</taxon>
        <taxon>Protacanthopterygii</taxon>
        <taxon>Esociformes</taxon>
        <taxon>Umbridae</taxon>
        <taxon>Dallia</taxon>
    </lineage>
</organism>
<name>A0ACC2GYR8_DALPE</name>
<keyword evidence="2" id="KW-1185">Reference proteome</keyword>
<gene>
    <name evidence="1" type="ORF">DPEC_G00104980</name>
</gene>
<dbReference type="Proteomes" id="UP001157502">
    <property type="component" value="Chromosome 8"/>
</dbReference>
<sequence>MAERMMRRKKITQRWATTALHAAMQSLSDMDGVGLPGGLQRQDSDYSARPSSQEPLTHKIMSRTKSRSGISWCLQ</sequence>
<evidence type="ECO:0000313" key="1">
    <source>
        <dbReference type="EMBL" id="KAJ8008453.1"/>
    </source>
</evidence>
<protein>
    <submittedName>
        <fullName evidence="1">Uncharacterized protein</fullName>
    </submittedName>
</protein>
<dbReference type="EMBL" id="CM055735">
    <property type="protein sequence ID" value="KAJ8008453.1"/>
    <property type="molecule type" value="Genomic_DNA"/>
</dbReference>
<reference evidence="1" key="1">
    <citation type="submission" date="2021-05" db="EMBL/GenBank/DDBJ databases">
        <authorList>
            <person name="Pan Q."/>
            <person name="Jouanno E."/>
            <person name="Zahm M."/>
            <person name="Klopp C."/>
            <person name="Cabau C."/>
            <person name="Louis A."/>
            <person name="Berthelot C."/>
            <person name="Parey E."/>
            <person name="Roest Crollius H."/>
            <person name="Montfort J."/>
            <person name="Robinson-Rechavi M."/>
            <person name="Bouchez O."/>
            <person name="Lampietro C."/>
            <person name="Lopez Roques C."/>
            <person name="Donnadieu C."/>
            <person name="Postlethwait J."/>
            <person name="Bobe J."/>
            <person name="Dillon D."/>
            <person name="Chandos A."/>
            <person name="von Hippel F."/>
            <person name="Guiguen Y."/>
        </authorList>
    </citation>
    <scope>NUCLEOTIDE SEQUENCE</scope>
    <source>
        <strain evidence="1">YG-Jan2019</strain>
    </source>
</reference>
<comment type="caution">
    <text evidence="1">The sequence shown here is derived from an EMBL/GenBank/DDBJ whole genome shotgun (WGS) entry which is preliminary data.</text>
</comment>
<evidence type="ECO:0000313" key="2">
    <source>
        <dbReference type="Proteomes" id="UP001157502"/>
    </source>
</evidence>